<protein>
    <submittedName>
        <fullName evidence="1">Uncharacterized protein</fullName>
    </submittedName>
</protein>
<sequence>MPVQPPLPPFVKGVGENELRAQTPRQEAELCEVLDQLTRTVVIILQGTGHSENSAEVESWLTELERVFENIRCPTEDCCDCSYLSFNESFGLSSLSSGEDY</sequence>
<proteinExistence type="predicted"/>
<evidence type="ECO:0000313" key="2">
    <source>
        <dbReference type="Proteomes" id="UP000507222"/>
    </source>
</evidence>
<dbReference type="EMBL" id="CAEKDK010000006">
    <property type="protein sequence ID" value="CAB4283068.1"/>
    <property type="molecule type" value="Genomic_DNA"/>
</dbReference>
<gene>
    <name evidence="1" type="ORF">CURHAP_LOCUS36988</name>
</gene>
<evidence type="ECO:0000313" key="1">
    <source>
        <dbReference type="EMBL" id="CAB4283068.1"/>
    </source>
</evidence>
<reference evidence="1 2" key="1">
    <citation type="submission" date="2020-05" db="EMBL/GenBank/DDBJ databases">
        <authorList>
            <person name="Campoy J."/>
            <person name="Schneeberger K."/>
            <person name="Spophaly S."/>
        </authorList>
    </citation>
    <scope>NUCLEOTIDE SEQUENCE [LARGE SCALE GENOMIC DNA]</scope>
    <source>
        <strain evidence="1">PruArmRojPasFocal</strain>
    </source>
</reference>
<dbReference type="Proteomes" id="UP000507222">
    <property type="component" value="Unassembled WGS sequence"/>
</dbReference>
<dbReference type="AlphaFoldDB" id="A0A6J5VB03"/>
<name>A0A6J5VB03_PRUAR</name>
<organism evidence="1 2">
    <name type="scientific">Prunus armeniaca</name>
    <name type="common">Apricot</name>
    <name type="synonym">Armeniaca vulgaris</name>
    <dbReference type="NCBI Taxonomy" id="36596"/>
    <lineage>
        <taxon>Eukaryota</taxon>
        <taxon>Viridiplantae</taxon>
        <taxon>Streptophyta</taxon>
        <taxon>Embryophyta</taxon>
        <taxon>Tracheophyta</taxon>
        <taxon>Spermatophyta</taxon>
        <taxon>Magnoliopsida</taxon>
        <taxon>eudicotyledons</taxon>
        <taxon>Gunneridae</taxon>
        <taxon>Pentapetalae</taxon>
        <taxon>rosids</taxon>
        <taxon>fabids</taxon>
        <taxon>Rosales</taxon>
        <taxon>Rosaceae</taxon>
        <taxon>Amygdaloideae</taxon>
        <taxon>Amygdaleae</taxon>
        <taxon>Prunus</taxon>
    </lineage>
</organism>
<accession>A0A6J5VB03</accession>